<accession>B3G4G5</accession>
<organism evidence="1">
    <name type="scientific">Adineta vaga</name>
    <name type="common">Rotifer</name>
    <name type="synonym">Callidina vaga</name>
    <dbReference type="NCBI Taxonomy" id="104782"/>
    <lineage>
        <taxon>Eukaryota</taxon>
        <taxon>Metazoa</taxon>
        <taxon>Spiralia</taxon>
        <taxon>Gnathifera</taxon>
        <taxon>Rotifera</taxon>
        <taxon>Eurotatoria</taxon>
        <taxon>Bdelloidea</taxon>
        <taxon>Adinetida</taxon>
        <taxon>Adinetidae</taxon>
        <taxon>Adineta</taxon>
    </lineage>
</organism>
<reference evidence="1" key="1">
    <citation type="journal article" date="2008" name="Science">
        <title>Massive horizontal gene transfer in bdelloid rotifers.</title>
        <authorList>
            <person name="Gladyshev E.A."/>
            <person name="Meselson M.S."/>
            <person name="Arkhipova I.R."/>
        </authorList>
    </citation>
    <scope>NUCLEOTIDE SEQUENCE</scope>
</reference>
<name>B3G4G5_ADIVA</name>
<dbReference type="EMBL" id="EU643480">
    <property type="protein sequence ID" value="ACD54713.1"/>
    <property type="molecule type" value="Genomic_DNA"/>
</dbReference>
<dbReference type="AlphaFoldDB" id="B3G4G5"/>
<sequence length="220" mass="24624">MQRERGRRYSSILLVQCESEGVGVSVKKDSILTNDRIHPHPQDFIKRHAIDYTRRSYFHPRNLFSIGFTSASSDYSCYENNITVKFELSTANHSASNPASSCSLQQCNVTSIDNQTCSLLLTPYCFNYLTINNISYCAPAIQCSFLEVCDNVTYSCASNNSICIINSCCSLSPVCLPLLLTNYCKRGENQHLLMMLDIGKMYTPLASASFNSTISLIEKN</sequence>
<protein>
    <submittedName>
        <fullName evidence="1">Uncharacterized protein</fullName>
    </submittedName>
</protein>
<proteinExistence type="predicted"/>
<dbReference type="OrthoDB" id="10065240at2759"/>
<evidence type="ECO:0000313" key="1">
    <source>
        <dbReference type="EMBL" id="ACD54713.1"/>
    </source>
</evidence>